<name>A0A9N9D148_FUNMO</name>
<organism evidence="2 3">
    <name type="scientific">Funneliformis mosseae</name>
    <name type="common">Endomycorrhizal fungus</name>
    <name type="synonym">Glomus mosseae</name>
    <dbReference type="NCBI Taxonomy" id="27381"/>
    <lineage>
        <taxon>Eukaryota</taxon>
        <taxon>Fungi</taxon>
        <taxon>Fungi incertae sedis</taxon>
        <taxon>Mucoromycota</taxon>
        <taxon>Glomeromycotina</taxon>
        <taxon>Glomeromycetes</taxon>
        <taxon>Glomerales</taxon>
        <taxon>Glomeraceae</taxon>
        <taxon>Funneliformis</taxon>
    </lineage>
</organism>
<keyword evidence="3" id="KW-1185">Reference proteome</keyword>
<evidence type="ECO:0000313" key="3">
    <source>
        <dbReference type="Proteomes" id="UP000789375"/>
    </source>
</evidence>
<comment type="caution">
    <text evidence="2">The sequence shown here is derived from an EMBL/GenBank/DDBJ whole genome shotgun (WGS) entry which is preliminary data.</text>
</comment>
<evidence type="ECO:0000313" key="2">
    <source>
        <dbReference type="EMBL" id="CAG8623093.1"/>
    </source>
</evidence>
<gene>
    <name evidence="2" type="ORF">FMOSSE_LOCUS10091</name>
</gene>
<accession>A0A9N9D148</accession>
<dbReference type="EMBL" id="CAJVPP010003192">
    <property type="protein sequence ID" value="CAG8623093.1"/>
    <property type="molecule type" value="Genomic_DNA"/>
</dbReference>
<protein>
    <submittedName>
        <fullName evidence="2">3544_t:CDS:1</fullName>
    </submittedName>
</protein>
<feature type="region of interest" description="Disordered" evidence="1">
    <location>
        <begin position="8"/>
        <end position="35"/>
    </location>
</feature>
<reference evidence="2" key="1">
    <citation type="submission" date="2021-06" db="EMBL/GenBank/DDBJ databases">
        <authorList>
            <person name="Kallberg Y."/>
            <person name="Tangrot J."/>
            <person name="Rosling A."/>
        </authorList>
    </citation>
    <scope>NUCLEOTIDE SEQUENCE</scope>
    <source>
        <strain evidence="2">87-6 pot B 2015</strain>
    </source>
</reference>
<evidence type="ECO:0000256" key="1">
    <source>
        <dbReference type="SAM" id="MobiDB-lite"/>
    </source>
</evidence>
<dbReference type="Proteomes" id="UP000789375">
    <property type="component" value="Unassembled WGS sequence"/>
</dbReference>
<sequence>MYLYFWITTTTSSSNRPEKGKRKKTRKEEPEKKKERRMLKKFVKITNYPYEKSSIIEKELPLGHLEEFRPKLVDPDKRLPVSLG</sequence>
<proteinExistence type="predicted"/>
<dbReference type="AlphaFoldDB" id="A0A9N9D148"/>